<dbReference type="GO" id="GO:0022857">
    <property type="term" value="F:transmembrane transporter activity"/>
    <property type="evidence" value="ECO:0007669"/>
    <property type="project" value="InterPro"/>
</dbReference>
<reference evidence="8" key="2">
    <citation type="submission" date="2017-05" db="EMBL/GenBank/DDBJ databases">
        <authorList>
            <consortium name="The Broad Institute Genomics Platform"/>
            <consortium name="The Broad Institute Genomic Center for Infectious Diseases"/>
            <person name="Earl A."/>
            <person name="Manson A."/>
            <person name="Schwartman J."/>
            <person name="Gilmore M."/>
            <person name="Abouelleil A."/>
            <person name="Cao P."/>
            <person name="Chapman S."/>
            <person name="Cusick C."/>
            <person name="Shea T."/>
            <person name="Young S."/>
            <person name="Neafsey D."/>
            <person name="Nusbaum C."/>
            <person name="Birren B."/>
        </authorList>
    </citation>
    <scope>NUCLEOTIDE SEQUENCE</scope>
    <source>
        <strain evidence="8">9E7_DIV0242</strain>
    </source>
</reference>
<keyword evidence="4 6" id="KW-1133">Transmembrane helix</keyword>
<evidence type="ECO:0000313" key="8">
    <source>
        <dbReference type="EMBL" id="WYJ92378.1"/>
    </source>
</evidence>
<dbReference type="EMBL" id="NGMM01000003">
    <property type="protein sequence ID" value="OTP16058.1"/>
    <property type="molecule type" value="Genomic_DNA"/>
</dbReference>
<gene>
    <name evidence="7" type="ORF">A5888_002272</name>
    <name evidence="8" type="ORF">A5888_004151</name>
</gene>
<dbReference type="InterPro" id="IPR001851">
    <property type="entry name" value="ABC_transp_permease"/>
</dbReference>
<feature type="transmembrane region" description="Helical" evidence="6">
    <location>
        <begin position="12"/>
        <end position="35"/>
    </location>
</feature>
<feature type="transmembrane region" description="Helical" evidence="6">
    <location>
        <begin position="246"/>
        <end position="270"/>
    </location>
</feature>
<protein>
    <submittedName>
        <fullName evidence="8">Simple sugar transport system permease</fullName>
    </submittedName>
</protein>
<feature type="transmembrane region" description="Helical" evidence="6">
    <location>
        <begin position="326"/>
        <end position="348"/>
    </location>
</feature>
<evidence type="ECO:0000313" key="9">
    <source>
        <dbReference type="Proteomes" id="UP000195141"/>
    </source>
</evidence>
<reference evidence="7" key="1">
    <citation type="submission" date="2017-05" db="EMBL/GenBank/DDBJ databases">
        <title>The Genome Sequence of Enterococcus sp. 9E7_DIV0242.</title>
        <authorList>
            <consortium name="The Broad Institute Genomics Platform"/>
            <consortium name="The Broad Institute Genomic Center for Infectious Diseases"/>
            <person name="Earl A."/>
            <person name="Manson A."/>
            <person name="Schwartman J."/>
            <person name="Gilmore M."/>
            <person name="Abouelleil A."/>
            <person name="Cao P."/>
            <person name="Chapman S."/>
            <person name="Cusick C."/>
            <person name="Shea T."/>
            <person name="Young S."/>
            <person name="Neafsey D."/>
            <person name="Nusbaum C."/>
            <person name="Birren B."/>
        </authorList>
    </citation>
    <scope>NUCLEOTIDE SEQUENCE [LARGE SCALE GENOMIC DNA]</scope>
    <source>
        <strain evidence="7">9E7_DIV0242</strain>
    </source>
</reference>
<dbReference type="EMBL" id="CP147247">
    <property type="protein sequence ID" value="WYJ92378.1"/>
    <property type="molecule type" value="Genomic_DNA"/>
</dbReference>
<evidence type="ECO:0000313" key="7">
    <source>
        <dbReference type="EMBL" id="OTP16058.1"/>
    </source>
</evidence>
<dbReference type="Proteomes" id="UP000195141">
    <property type="component" value="Chromosome"/>
</dbReference>
<evidence type="ECO:0000256" key="2">
    <source>
        <dbReference type="ARBA" id="ARBA00022475"/>
    </source>
</evidence>
<evidence type="ECO:0000256" key="5">
    <source>
        <dbReference type="ARBA" id="ARBA00023136"/>
    </source>
</evidence>
<feature type="transmembrane region" description="Helical" evidence="6">
    <location>
        <begin position="111"/>
        <end position="132"/>
    </location>
</feature>
<comment type="subcellular location">
    <subcellularLocation>
        <location evidence="1">Cell membrane</location>
        <topology evidence="1">Multi-pass membrane protein</topology>
    </subcellularLocation>
</comment>
<keyword evidence="5 6" id="KW-0472">Membrane</keyword>
<sequence>MESKTQKKYDAVLIPLLAVIFGLLLGAIMMLISGYDPLLAYGSLIKKIVGNGYDLGEAFRTVVPLVMSGLAVAVASRAGLFNIGVDGQIVMGSLGALIVGTQVSLPPILHGLVALLAGGIFGAVWGGFVGYLKAKRGINEVISSIMLNFVALYLSHYLIRLFMDQPGTQRSALIKDSASITIGWLSRMLGGARVHWGFFIMLAMVVFYHIYINRSRPGYEIRAVGFNPFASKYAGMKVPSVMIRSMMISGMIGGLIGSFEVLGVFNYIAISSTTSGIGFDGIAVALLGGGSGLGILLSGGLIGLLTYGAQGMSFGAGVPREIINMVIAFIIFFVAASGIVKGFLGLFFKKKLAKEES</sequence>
<dbReference type="PANTHER" id="PTHR47089">
    <property type="entry name" value="ABC TRANSPORTER, PERMEASE PROTEIN"/>
    <property type="match status" value="1"/>
</dbReference>
<keyword evidence="8" id="KW-0813">Transport</keyword>
<proteinExistence type="predicted"/>
<reference evidence="8" key="3">
    <citation type="submission" date="2024-03" db="EMBL/GenBank/DDBJ databases">
        <title>The Genome Sequence of Enterococcus sp. DIV0242b.</title>
        <authorList>
            <consortium name="The Broad Institute Genomics Platform"/>
            <consortium name="The Broad Institute Microbial Omics Core"/>
            <consortium name="The Broad Institute Genomic Center for Infectious Diseases"/>
            <person name="Earl A."/>
            <person name="Manson A."/>
            <person name="Gilmore M."/>
            <person name="Schwartman J."/>
            <person name="Shea T."/>
            <person name="Abouelleil A."/>
            <person name="Cao P."/>
            <person name="Chapman S."/>
            <person name="Cusick C."/>
            <person name="Young S."/>
            <person name="Neafsey D."/>
            <person name="Nusbaum C."/>
            <person name="Birren B."/>
        </authorList>
    </citation>
    <scope>NUCLEOTIDE SEQUENCE</scope>
    <source>
        <strain evidence="8">9E7_DIV0242</strain>
    </source>
</reference>
<keyword evidence="3 6" id="KW-0812">Transmembrane</keyword>
<organism evidence="7">
    <name type="scientific">Candidatus Enterococcus clewellii</name>
    <dbReference type="NCBI Taxonomy" id="1834193"/>
    <lineage>
        <taxon>Bacteria</taxon>
        <taxon>Bacillati</taxon>
        <taxon>Bacillota</taxon>
        <taxon>Bacilli</taxon>
        <taxon>Lactobacillales</taxon>
        <taxon>Enterococcaceae</taxon>
        <taxon>Enterococcus</taxon>
    </lineage>
</organism>
<keyword evidence="9" id="KW-1185">Reference proteome</keyword>
<accession>A0A242K6W5</accession>
<feature type="transmembrane region" description="Helical" evidence="6">
    <location>
        <begin position="194"/>
        <end position="212"/>
    </location>
</feature>
<evidence type="ECO:0000256" key="1">
    <source>
        <dbReference type="ARBA" id="ARBA00004651"/>
    </source>
</evidence>
<keyword evidence="8" id="KW-0762">Sugar transport</keyword>
<dbReference type="CDD" id="cd06580">
    <property type="entry name" value="TM_PBP1_transp_TpRbsC_like"/>
    <property type="match status" value="1"/>
</dbReference>
<evidence type="ECO:0000256" key="6">
    <source>
        <dbReference type="SAM" id="Phobius"/>
    </source>
</evidence>
<keyword evidence="2" id="KW-1003">Cell membrane</keyword>
<dbReference type="GO" id="GO:0005886">
    <property type="term" value="C:plasma membrane"/>
    <property type="evidence" value="ECO:0007669"/>
    <property type="project" value="UniProtKB-SubCell"/>
</dbReference>
<feature type="transmembrane region" description="Helical" evidence="6">
    <location>
        <begin position="282"/>
        <end position="305"/>
    </location>
</feature>
<dbReference type="PANTHER" id="PTHR47089:SF1">
    <property type="entry name" value="GUANOSINE ABC TRANSPORTER PERMEASE PROTEIN NUPP"/>
    <property type="match status" value="1"/>
</dbReference>
<evidence type="ECO:0000256" key="4">
    <source>
        <dbReference type="ARBA" id="ARBA00022989"/>
    </source>
</evidence>
<dbReference type="AlphaFoldDB" id="A0A242K6W5"/>
<evidence type="ECO:0000256" key="3">
    <source>
        <dbReference type="ARBA" id="ARBA00022692"/>
    </source>
</evidence>
<feature type="transmembrane region" description="Helical" evidence="6">
    <location>
        <begin position="144"/>
        <end position="163"/>
    </location>
</feature>
<name>A0A242K6W5_9ENTE</name>
<dbReference type="Pfam" id="PF02653">
    <property type="entry name" value="BPD_transp_2"/>
    <property type="match status" value="1"/>
</dbReference>
<dbReference type="RefSeq" id="WP_086349323.1">
    <property type="nucleotide sequence ID" value="NZ_CP147247.1"/>
</dbReference>
<dbReference type="OrthoDB" id="45037at2"/>